<dbReference type="InterPro" id="IPR008964">
    <property type="entry name" value="Invasin/intimin_cell_adhesion"/>
</dbReference>
<dbReference type="Proteomes" id="UP000317648">
    <property type="component" value="Chromosome"/>
</dbReference>
<evidence type="ECO:0000259" key="3">
    <source>
        <dbReference type="SMART" id="SM00635"/>
    </source>
</evidence>
<dbReference type="InterPro" id="IPR022655">
    <property type="entry name" value="DUF1553"/>
</dbReference>
<keyword evidence="5" id="KW-1185">Reference proteome</keyword>
<dbReference type="InterPro" id="IPR003343">
    <property type="entry name" value="Big_2"/>
</dbReference>
<feature type="region of interest" description="Disordered" evidence="2">
    <location>
        <begin position="505"/>
        <end position="526"/>
    </location>
</feature>
<sequence length="785" mass="87364">MRLSIVGFWCCWVVLLAGGMSYADEPLTLVPGEVSFVNDVIPLLTKHQCNAGGCHGKLAGQNGFRLSLRGYAPELDFETIAREARGRRLHLAAPEQSLLLRKALGQTPHGGGERIPANSPAERLLLDWIRQGTPGPRDEEPRLVRLEITPDQATLPPGESLSLKVTAEYDNGQRRNATWLTQFHSNDSGALEVDVDGKVTALRRGQTVVSAAFGGQVAVAVFTTPLDEPVDPSLFLPRHNLVDEHVFARLAELRIPPSPTCDEATFVRRAYLDAIGLPPTPEEVQAFLADDDPNKRALLVDQLLRRPEFVDYWAHWLGDLFQNRTERDHDVRGVKGVRAMHQWLREQVASGRNWRDLSIDLLTASGSCVEQPQVGYYIVTVGEKSIEDSDVADSVAQAFLGTRIGCARCHNHPLEKYTQDDYYHFVGFFSRIALDRHKPEEGATVLGYGTKQTVNWRKQLASQQEKLATLQAENGDAAAIEQAENAIARVEKQLADQLTAELKIRQPRTGEQLSPQPLDRSQLEIAPGDDPREALAAWITSPDNEQFRGAIVNRLWKHFLGVGLVEPVDDLRATNPPSNVPLWNALNQELAAADFDLRRIMRLIMNSRTYQLSSQTNALNVRDAKFYSHFYPRRLPAEVLLDALSQATGTPEKFEGYPLGVRAVQIPDPGAESYFLSLFGRSERTTACACERENAVTLPQLLHLQNSDNLLQKMRSPGGRFPQLLQDQPSDAAVIQQLFLATVARPPTPAEQAEIERLLASGERSEALLDLFWALLNSKEFAFNH</sequence>
<dbReference type="SMART" id="SM00635">
    <property type="entry name" value="BID_2"/>
    <property type="match status" value="1"/>
</dbReference>
<keyword evidence="1" id="KW-0175">Coiled coil</keyword>
<proteinExistence type="predicted"/>
<dbReference type="SUPFAM" id="SSF49373">
    <property type="entry name" value="Invasin/intimin cell-adhesion fragments"/>
    <property type="match status" value="1"/>
</dbReference>
<dbReference type="InterPro" id="IPR011444">
    <property type="entry name" value="DUF1549"/>
</dbReference>
<dbReference type="Gene3D" id="2.60.40.1080">
    <property type="match status" value="1"/>
</dbReference>
<feature type="domain" description="BIG2" evidence="3">
    <location>
        <begin position="142"/>
        <end position="223"/>
    </location>
</feature>
<dbReference type="Pfam" id="PF07587">
    <property type="entry name" value="PSD1"/>
    <property type="match status" value="1"/>
</dbReference>
<dbReference type="OrthoDB" id="230308at2"/>
<accession>A0A518DT27</accession>
<dbReference type="PANTHER" id="PTHR35889">
    <property type="entry name" value="CYCLOINULO-OLIGOSACCHARIDE FRUCTANOTRANSFERASE-RELATED"/>
    <property type="match status" value="1"/>
</dbReference>
<dbReference type="PANTHER" id="PTHR35889:SF3">
    <property type="entry name" value="F-BOX DOMAIN-CONTAINING PROTEIN"/>
    <property type="match status" value="1"/>
</dbReference>
<evidence type="ECO:0000313" key="4">
    <source>
        <dbReference type="EMBL" id="QDU94974.1"/>
    </source>
</evidence>
<feature type="coiled-coil region" evidence="1">
    <location>
        <begin position="453"/>
        <end position="500"/>
    </location>
</feature>
<name>A0A518DT27_9BACT</name>
<evidence type="ECO:0000256" key="2">
    <source>
        <dbReference type="SAM" id="MobiDB-lite"/>
    </source>
</evidence>
<dbReference type="KEGG" id="lcre:Pla8534_27830"/>
<evidence type="ECO:0000313" key="5">
    <source>
        <dbReference type="Proteomes" id="UP000317648"/>
    </source>
</evidence>
<dbReference type="Pfam" id="PF07583">
    <property type="entry name" value="PSCyt2"/>
    <property type="match status" value="1"/>
</dbReference>
<organism evidence="4 5">
    <name type="scientific">Lignipirellula cremea</name>
    <dbReference type="NCBI Taxonomy" id="2528010"/>
    <lineage>
        <taxon>Bacteria</taxon>
        <taxon>Pseudomonadati</taxon>
        <taxon>Planctomycetota</taxon>
        <taxon>Planctomycetia</taxon>
        <taxon>Pirellulales</taxon>
        <taxon>Pirellulaceae</taxon>
        <taxon>Lignipirellula</taxon>
    </lineage>
</organism>
<dbReference type="AlphaFoldDB" id="A0A518DT27"/>
<evidence type="ECO:0000256" key="1">
    <source>
        <dbReference type="SAM" id="Coils"/>
    </source>
</evidence>
<protein>
    <recommendedName>
        <fullName evidence="3">BIG2 domain-containing protein</fullName>
    </recommendedName>
</protein>
<dbReference type="RefSeq" id="WP_145053762.1">
    <property type="nucleotide sequence ID" value="NZ_CP036433.1"/>
</dbReference>
<dbReference type="EMBL" id="CP036433">
    <property type="protein sequence ID" value="QDU94974.1"/>
    <property type="molecule type" value="Genomic_DNA"/>
</dbReference>
<reference evidence="4 5" key="1">
    <citation type="submission" date="2019-02" db="EMBL/GenBank/DDBJ databases">
        <title>Deep-cultivation of Planctomycetes and their phenomic and genomic characterization uncovers novel biology.</title>
        <authorList>
            <person name="Wiegand S."/>
            <person name="Jogler M."/>
            <person name="Boedeker C."/>
            <person name="Pinto D."/>
            <person name="Vollmers J."/>
            <person name="Rivas-Marin E."/>
            <person name="Kohn T."/>
            <person name="Peeters S.H."/>
            <person name="Heuer A."/>
            <person name="Rast P."/>
            <person name="Oberbeckmann S."/>
            <person name="Bunk B."/>
            <person name="Jeske O."/>
            <person name="Meyerdierks A."/>
            <person name="Storesund J.E."/>
            <person name="Kallscheuer N."/>
            <person name="Luecker S."/>
            <person name="Lage O.M."/>
            <person name="Pohl T."/>
            <person name="Merkel B.J."/>
            <person name="Hornburger P."/>
            <person name="Mueller R.-W."/>
            <person name="Bruemmer F."/>
            <person name="Labrenz M."/>
            <person name="Spormann A.M."/>
            <person name="Op den Camp H."/>
            <person name="Overmann J."/>
            <person name="Amann R."/>
            <person name="Jetten M.S.M."/>
            <person name="Mascher T."/>
            <person name="Medema M.H."/>
            <person name="Devos D.P."/>
            <person name="Kaster A.-K."/>
            <person name="Ovreas L."/>
            <person name="Rohde M."/>
            <person name="Galperin M.Y."/>
            <person name="Jogler C."/>
        </authorList>
    </citation>
    <scope>NUCLEOTIDE SEQUENCE [LARGE SCALE GENOMIC DNA]</scope>
    <source>
        <strain evidence="4 5">Pla85_3_4</strain>
    </source>
</reference>
<gene>
    <name evidence="4" type="ORF">Pla8534_27830</name>
</gene>